<dbReference type="GeneID" id="59333719"/>
<dbReference type="EMBL" id="JACCJB010000021">
    <property type="protein sequence ID" value="KAF6218770.1"/>
    <property type="molecule type" value="Genomic_DNA"/>
</dbReference>
<name>A0A8H6C8E1_9LECA</name>
<comment type="caution">
    <text evidence="2">The sequence shown here is derived from an EMBL/GenBank/DDBJ whole genome shotgun (WGS) entry which is preliminary data.</text>
</comment>
<proteinExistence type="predicted"/>
<accession>A0A8H6C8E1</accession>
<organism evidence="2 3">
    <name type="scientific">Letharia lupina</name>
    <dbReference type="NCBI Taxonomy" id="560253"/>
    <lineage>
        <taxon>Eukaryota</taxon>
        <taxon>Fungi</taxon>
        <taxon>Dikarya</taxon>
        <taxon>Ascomycota</taxon>
        <taxon>Pezizomycotina</taxon>
        <taxon>Lecanoromycetes</taxon>
        <taxon>OSLEUM clade</taxon>
        <taxon>Lecanoromycetidae</taxon>
        <taxon>Lecanorales</taxon>
        <taxon>Lecanorineae</taxon>
        <taxon>Parmeliaceae</taxon>
        <taxon>Letharia</taxon>
    </lineage>
</organism>
<dbReference type="AlphaFoldDB" id="A0A8H6C8E1"/>
<sequence length="139" mass="15046">MTGTRTPLRLRLCPRAFNSEDVVEEDAGQEEHTLPDGANPSQEEAPSGGASPAQTINSLHLADEGSGEALQYRFRVILRDGEGWITVEEYSFATSLPSLVEVTAEKNAGEGQLLFDIRLCAFEAALAHGTNTIHFFPEG</sequence>
<keyword evidence="3" id="KW-1185">Reference proteome</keyword>
<gene>
    <name evidence="2" type="ORF">HO133_005313</name>
</gene>
<evidence type="ECO:0000313" key="2">
    <source>
        <dbReference type="EMBL" id="KAF6218770.1"/>
    </source>
</evidence>
<feature type="region of interest" description="Disordered" evidence="1">
    <location>
        <begin position="20"/>
        <end position="61"/>
    </location>
</feature>
<reference evidence="2 3" key="1">
    <citation type="journal article" date="2020" name="Genomics">
        <title>Complete, high-quality genomes from long-read metagenomic sequencing of two wolf lichen thalli reveals enigmatic genome architecture.</title>
        <authorList>
            <person name="McKenzie S.K."/>
            <person name="Walston R.F."/>
            <person name="Allen J.L."/>
        </authorList>
    </citation>
    <scope>NUCLEOTIDE SEQUENCE [LARGE SCALE GENOMIC DNA]</scope>
    <source>
        <strain evidence="2">WasteWater1</strain>
    </source>
</reference>
<dbReference type="RefSeq" id="XP_037148205.1">
    <property type="nucleotide sequence ID" value="XM_037296223.1"/>
</dbReference>
<protein>
    <submittedName>
        <fullName evidence="2">Uncharacterized protein</fullName>
    </submittedName>
</protein>
<evidence type="ECO:0000313" key="3">
    <source>
        <dbReference type="Proteomes" id="UP000593566"/>
    </source>
</evidence>
<dbReference type="Proteomes" id="UP000593566">
    <property type="component" value="Unassembled WGS sequence"/>
</dbReference>
<evidence type="ECO:0000256" key="1">
    <source>
        <dbReference type="SAM" id="MobiDB-lite"/>
    </source>
</evidence>